<accession>A0A1S3I3G2</accession>
<dbReference type="SUPFAM" id="SSF52402">
    <property type="entry name" value="Adenine nucleotide alpha hydrolases-like"/>
    <property type="match status" value="1"/>
</dbReference>
<evidence type="ECO:0000256" key="10">
    <source>
        <dbReference type="SAM" id="MobiDB-lite"/>
    </source>
</evidence>
<dbReference type="NCBIfam" id="TIGR00552">
    <property type="entry name" value="nadE"/>
    <property type="match status" value="1"/>
</dbReference>
<dbReference type="GO" id="GO:0003952">
    <property type="term" value="F:NAD+ synthase (glutamine-hydrolyzing) activity"/>
    <property type="evidence" value="ECO:0007669"/>
    <property type="project" value="UniProtKB-EC"/>
</dbReference>
<evidence type="ECO:0000256" key="1">
    <source>
        <dbReference type="ARBA" id="ARBA00005188"/>
    </source>
</evidence>
<dbReference type="OrthoDB" id="2020662at2759"/>
<gene>
    <name evidence="13" type="primary">LOC106160343</name>
</gene>
<sequence>MCHLVCEAVREGDSKVSEDARKITGDPNYIPTDPKELANRVFTTCFMATDNNSEETKERSRKLAEQIGSHHLQIKIDTAVAAVLGIFTAVMGVVPRFTAHGGSLRENVALQNIQARLRMVLAYLFAQLSLWARGRPGGLLVLGSTNMDERLRGHITKYDCSSADLNPIGAISKTDLRKFTTYSINKFGFTALKDIYAAPPTAELEPLKDGKLVQTDEKDLGMTYDELSVYGRLRKQAFCGPYSMFGKLVHTWKETCTPRQVASKVKHFFRYYSINRHKMTVITPSYHAESSSVDDNRFDHRQFLYNIQWPWQFRMIDEQVQIMESHQIATERRGGGGGGGKIKNTNTEYEKEQLRKQSGSDSDQKRGTEGGKKTGDNDKGVMVTTMISSGVSSSHLVLPPGVSPLQPVLPPGEFSSQPEVQPDLSPSQLVLPSSQPDTEALILSGSEPPNRGFQKTRSLKLDSGQRCFTPTLIDPPASICTQGV</sequence>
<organism evidence="12 13">
    <name type="scientific">Lingula anatina</name>
    <name type="common">Brachiopod</name>
    <name type="synonym">Lingula unguis</name>
    <dbReference type="NCBI Taxonomy" id="7574"/>
    <lineage>
        <taxon>Eukaryota</taxon>
        <taxon>Metazoa</taxon>
        <taxon>Spiralia</taxon>
        <taxon>Lophotrochozoa</taxon>
        <taxon>Brachiopoda</taxon>
        <taxon>Linguliformea</taxon>
        <taxon>Lingulata</taxon>
        <taxon>Lingulida</taxon>
        <taxon>Linguloidea</taxon>
        <taxon>Lingulidae</taxon>
        <taxon>Lingula</taxon>
    </lineage>
</organism>
<dbReference type="PANTHER" id="PTHR23090:SF9">
    <property type="entry name" value="GLUTAMINE-DEPENDENT NAD(+) SYNTHETASE"/>
    <property type="match status" value="1"/>
</dbReference>
<dbReference type="InterPro" id="IPR014729">
    <property type="entry name" value="Rossmann-like_a/b/a_fold"/>
</dbReference>
<evidence type="ECO:0000256" key="9">
    <source>
        <dbReference type="ARBA" id="ARBA00030681"/>
    </source>
</evidence>
<dbReference type="Gene3D" id="3.40.50.620">
    <property type="entry name" value="HUPs"/>
    <property type="match status" value="1"/>
</dbReference>
<dbReference type="Proteomes" id="UP000085678">
    <property type="component" value="Unplaced"/>
</dbReference>
<feature type="region of interest" description="Disordered" evidence="10">
    <location>
        <begin position="402"/>
        <end position="455"/>
    </location>
</feature>
<evidence type="ECO:0000256" key="8">
    <source>
        <dbReference type="ARBA" id="ARBA00023027"/>
    </source>
</evidence>
<evidence type="ECO:0000256" key="5">
    <source>
        <dbReference type="ARBA" id="ARBA00022598"/>
    </source>
</evidence>
<proteinExistence type="inferred from homology"/>
<dbReference type="EC" id="6.3.5.1" evidence="3"/>
<dbReference type="STRING" id="7574.A0A1S3I3G2"/>
<reference evidence="13" key="1">
    <citation type="submission" date="2025-08" db="UniProtKB">
        <authorList>
            <consortium name="RefSeq"/>
        </authorList>
    </citation>
    <scope>IDENTIFICATION</scope>
    <source>
        <tissue evidence="13">Gonads</tissue>
    </source>
</reference>
<dbReference type="InterPro" id="IPR003694">
    <property type="entry name" value="NAD_synthase"/>
</dbReference>
<dbReference type="GO" id="GO:0004359">
    <property type="term" value="F:glutaminase activity"/>
    <property type="evidence" value="ECO:0007669"/>
    <property type="project" value="InterPro"/>
</dbReference>
<dbReference type="InParanoid" id="A0A1S3I3G2"/>
<keyword evidence="5" id="KW-0436">Ligase</keyword>
<feature type="domain" description="NAD/GMP synthase" evidence="11">
    <location>
        <begin position="41"/>
        <end position="230"/>
    </location>
</feature>
<protein>
    <recommendedName>
        <fullName evidence="4">Glutamine-dependent NAD(+) synthetase</fullName>
        <ecNumber evidence="3">6.3.5.1</ecNumber>
    </recommendedName>
    <alternativeName>
        <fullName evidence="9">NAD(+) synthase [glutamine-hydrolyzing]</fullName>
    </alternativeName>
</protein>
<evidence type="ECO:0000313" key="12">
    <source>
        <dbReference type="Proteomes" id="UP000085678"/>
    </source>
</evidence>
<comment type="pathway">
    <text evidence="1">Cofactor biosynthesis; NAD(+) biosynthesis; NAD(+) from deamido-NAD(+) (L-Gln route): step 1/1.</text>
</comment>
<dbReference type="GeneID" id="106160343"/>
<feature type="compositionally biased region" description="Basic and acidic residues" evidence="10">
    <location>
        <begin position="362"/>
        <end position="379"/>
    </location>
</feature>
<feature type="compositionally biased region" description="Low complexity" evidence="10">
    <location>
        <begin position="421"/>
        <end position="437"/>
    </location>
</feature>
<evidence type="ECO:0000259" key="11">
    <source>
        <dbReference type="Pfam" id="PF02540"/>
    </source>
</evidence>
<keyword evidence="7" id="KW-0067">ATP-binding</keyword>
<dbReference type="GO" id="GO:0005737">
    <property type="term" value="C:cytoplasm"/>
    <property type="evidence" value="ECO:0007669"/>
    <property type="project" value="InterPro"/>
</dbReference>
<evidence type="ECO:0000256" key="2">
    <source>
        <dbReference type="ARBA" id="ARBA00007145"/>
    </source>
</evidence>
<comment type="similarity">
    <text evidence="2">In the C-terminal section; belongs to the NAD synthetase family.</text>
</comment>
<keyword evidence="12" id="KW-1185">Reference proteome</keyword>
<feature type="region of interest" description="Disordered" evidence="10">
    <location>
        <begin position="349"/>
        <end position="381"/>
    </location>
</feature>
<dbReference type="PANTHER" id="PTHR23090">
    <property type="entry name" value="NH 3 /GLUTAMINE-DEPENDENT NAD + SYNTHETASE"/>
    <property type="match status" value="1"/>
</dbReference>
<dbReference type="Pfam" id="PF02540">
    <property type="entry name" value="NAD_synthase"/>
    <property type="match status" value="1"/>
</dbReference>
<name>A0A1S3I3G2_LINAN</name>
<evidence type="ECO:0000256" key="7">
    <source>
        <dbReference type="ARBA" id="ARBA00022840"/>
    </source>
</evidence>
<evidence type="ECO:0000256" key="3">
    <source>
        <dbReference type="ARBA" id="ARBA00012743"/>
    </source>
</evidence>
<dbReference type="CDD" id="cd00553">
    <property type="entry name" value="NAD_synthase"/>
    <property type="match status" value="1"/>
</dbReference>
<dbReference type="UniPathway" id="UPA00253"/>
<dbReference type="KEGG" id="lak:106160343"/>
<dbReference type="RefSeq" id="XP_013392371.1">
    <property type="nucleotide sequence ID" value="XM_013536917.1"/>
</dbReference>
<evidence type="ECO:0000313" key="13">
    <source>
        <dbReference type="RefSeq" id="XP_013392371.1"/>
    </source>
</evidence>
<evidence type="ECO:0000256" key="6">
    <source>
        <dbReference type="ARBA" id="ARBA00022741"/>
    </source>
</evidence>
<keyword evidence="8" id="KW-0520">NAD</keyword>
<evidence type="ECO:0000256" key="4">
    <source>
        <dbReference type="ARBA" id="ARBA00017309"/>
    </source>
</evidence>
<keyword evidence="6" id="KW-0547">Nucleotide-binding</keyword>
<dbReference type="InterPro" id="IPR022310">
    <property type="entry name" value="NAD/GMP_synthase"/>
</dbReference>
<dbReference type="AlphaFoldDB" id="A0A1S3I3G2"/>
<dbReference type="GO" id="GO:0005524">
    <property type="term" value="F:ATP binding"/>
    <property type="evidence" value="ECO:0007669"/>
    <property type="project" value="UniProtKB-KW"/>
</dbReference>
<dbReference type="FunFam" id="3.40.50.620:FF:000036">
    <property type="entry name" value="Glutamine-dependent NAD(+) synthetase"/>
    <property type="match status" value="1"/>
</dbReference>
<dbReference type="GO" id="GO:0009435">
    <property type="term" value="P:NAD+ biosynthetic process"/>
    <property type="evidence" value="ECO:0007669"/>
    <property type="project" value="UniProtKB-UniPathway"/>
</dbReference>